<keyword evidence="2 3" id="KW-0040">ANK repeat</keyword>
<dbReference type="RefSeq" id="WP_127906008.1">
    <property type="nucleotide sequence ID" value="NZ_RQXX01000002.1"/>
</dbReference>
<feature type="repeat" description="ANK" evidence="3">
    <location>
        <begin position="93"/>
        <end position="126"/>
    </location>
</feature>
<comment type="caution">
    <text evidence="4">The sequence shown here is derived from an EMBL/GenBank/DDBJ whole genome shotgun (WGS) entry which is preliminary data.</text>
</comment>
<dbReference type="SUPFAM" id="SSF48403">
    <property type="entry name" value="Ankyrin repeat"/>
    <property type="match status" value="1"/>
</dbReference>
<dbReference type="PROSITE" id="PS50088">
    <property type="entry name" value="ANK_REPEAT"/>
    <property type="match status" value="3"/>
</dbReference>
<dbReference type="OrthoDB" id="7847211at2"/>
<feature type="repeat" description="ANK" evidence="3">
    <location>
        <begin position="59"/>
        <end position="92"/>
    </location>
</feature>
<keyword evidence="1" id="KW-0677">Repeat</keyword>
<dbReference type="Proteomes" id="UP000285908">
    <property type="component" value="Unassembled WGS sequence"/>
</dbReference>
<gene>
    <name evidence="4" type="ORF">EKE94_07710</name>
</gene>
<feature type="repeat" description="ANK" evidence="3">
    <location>
        <begin position="24"/>
        <end position="57"/>
    </location>
</feature>
<dbReference type="PANTHER" id="PTHR24189">
    <property type="entry name" value="MYOTROPHIN"/>
    <property type="match status" value="1"/>
</dbReference>
<evidence type="ECO:0000256" key="1">
    <source>
        <dbReference type="ARBA" id="ARBA00022737"/>
    </source>
</evidence>
<protein>
    <submittedName>
        <fullName evidence="4">Ankyrin repeat domain-containing protein</fullName>
    </submittedName>
</protein>
<dbReference type="InterPro" id="IPR002110">
    <property type="entry name" value="Ankyrin_rpt"/>
</dbReference>
<dbReference type="Pfam" id="PF12796">
    <property type="entry name" value="Ank_2"/>
    <property type="match status" value="1"/>
</dbReference>
<evidence type="ECO:0000256" key="3">
    <source>
        <dbReference type="PROSITE-ProRule" id="PRU00023"/>
    </source>
</evidence>
<reference evidence="4 5" key="1">
    <citation type="submission" date="2018-11" db="EMBL/GenBank/DDBJ databases">
        <title>Mesobaculum littorinae gen. nov., sp. nov., isolated from Littorina scabra that represents a novel genus of the order Rhodobacteraceae.</title>
        <authorList>
            <person name="Li F."/>
        </authorList>
    </citation>
    <scope>NUCLEOTIDE SEQUENCE [LARGE SCALE GENOMIC DNA]</scope>
    <source>
        <strain evidence="4 5">M0103</strain>
    </source>
</reference>
<dbReference type="PROSITE" id="PS50297">
    <property type="entry name" value="ANK_REP_REGION"/>
    <property type="match status" value="2"/>
</dbReference>
<dbReference type="Pfam" id="PF00023">
    <property type="entry name" value="Ank"/>
    <property type="match status" value="1"/>
</dbReference>
<sequence length="191" mass="20603">MHWGAEVDAVYSPVEYWNPMRSNRGITPLHLAVQRPDAIRLVDVLLTAGASVQARHSHAGWTPVMYAARTAEDPWVLMALANGGADVSDRDEDGNTVLHIAAAYDRSPNILSFLIETGADPDATNDSGETPLHQAAWRATDADAIRGLVAAAEAPCQAHEGDAPVSMLGENAALREDDRLVRLFHETCAEE</sequence>
<proteinExistence type="predicted"/>
<dbReference type="PANTHER" id="PTHR24189:SF50">
    <property type="entry name" value="ANKYRIN REPEAT AND SOCS BOX PROTEIN 2"/>
    <property type="match status" value="1"/>
</dbReference>
<evidence type="ECO:0000313" key="5">
    <source>
        <dbReference type="Proteomes" id="UP000285908"/>
    </source>
</evidence>
<dbReference type="InterPro" id="IPR050745">
    <property type="entry name" value="Multifunctional_regulatory"/>
</dbReference>
<dbReference type="InterPro" id="IPR036770">
    <property type="entry name" value="Ankyrin_rpt-contain_sf"/>
</dbReference>
<evidence type="ECO:0000313" key="4">
    <source>
        <dbReference type="EMBL" id="RVV98777.1"/>
    </source>
</evidence>
<dbReference type="SMART" id="SM00248">
    <property type="entry name" value="ANK"/>
    <property type="match status" value="4"/>
</dbReference>
<dbReference type="EMBL" id="RQXX01000002">
    <property type="protein sequence ID" value="RVV98777.1"/>
    <property type="molecule type" value="Genomic_DNA"/>
</dbReference>
<accession>A0A438AJJ5</accession>
<dbReference type="AlphaFoldDB" id="A0A438AJJ5"/>
<keyword evidence="5" id="KW-1185">Reference proteome</keyword>
<name>A0A438AJJ5_9RHOB</name>
<organism evidence="4 5">
    <name type="scientific">Mesobaculum littorinae</name>
    <dbReference type="NCBI Taxonomy" id="2486419"/>
    <lineage>
        <taxon>Bacteria</taxon>
        <taxon>Pseudomonadati</taxon>
        <taxon>Pseudomonadota</taxon>
        <taxon>Alphaproteobacteria</taxon>
        <taxon>Rhodobacterales</taxon>
        <taxon>Roseobacteraceae</taxon>
        <taxon>Mesobaculum</taxon>
    </lineage>
</organism>
<dbReference type="Gene3D" id="1.25.40.20">
    <property type="entry name" value="Ankyrin repeat-containing domain"/>
    <property type="match status" value="1"/>
</dbReference>
<evidence type="ECO:0000256" key="2">
    <source>
        <dbReference type="ARBA" id="ARBA00023043"/>
    </source>
</evidence>